<dbReference type="EMBL" id="CP062229">
    <property type="protein sequence ID" value="UVC17642.1"/>
    <property type="molecule type" value="Genomic_DNA"/>
</dbReference>
<dbReference type="RefSeq" id="WP_258122530.1">
    <property type="nucleotide sequence ID" value="NZ_CP062229.1"/>
</dbReference>
<sequence>MKFSTLGPSLWFSPLTRIYLLYLGGVYILVGLFMYWLACPRPLRMYRSRREYVEAVRGDRDATECARAGKALRPIYDSMPMDGLSKRPIYGILVSNEELGITEREPAAVMAGASIAPLTAYYELLDRKDPFVSGLCLLTLVFGAFLFLLPSLEVFLMAMSRMASHGWPWSFLPVRSPPP</sequence>
<reference evidence="2" key="1">
    <citation type="submission" date="2020-09" db="EMBL/GenBank/DDBJ databases">
        <title>Rhizobia associated with sainfoin plants.</title>
        <authorList>
            <person name="Asharfi S."/>
            <person name="Kuzmanovic N."/>
            <person name="Bunk B."/>
            <person name="Sproeer C."/>
            <person name="Becker M."/>
            <person name="Thuenen T."/>
        </authorList>
    </citation>
    <scope>NUCLEOTIDE SEQUENCE</scope>
    <source>
        <strain evidence="2">OM4</strain>
    </source>
</reference>
<proteinExistence type="predicted"/>
<evidence type="ECO:0000313" key="2">
    <source>
        <dbReference type="EMBL" id="UVC17642.1"/>
    </source>
</evidence>
<keyword evidence="1" id="KW-0472">Membrane</keyword>
<organism evidence="2 3">
    <name type="scientific">Mesorhizobium onobrychidis</name>
    <dbReference type="NCBI Taxonomy" id="2775404"/>
    <lineage>
        <taxon>Bacteria</taxon>
        <taxon>Pseudomonadati</taxon>
        <taxon>Pseudomonadota</taxon>
        <taxon>Alphaproteobacteria</taxon>
        <taxon>Hyphomicrobiales</taxon>
        <taxon>Phyllobacteriaceae</taxon>
        <taxon>Mesorhizobium</taxon>
    </lineage>
</organism>
<gene>
    <name evidence="2" type="ORF">IHQ72_11420</name>
</gene>
<name>A0ABY5R4R2_9HYPH</name>
<protein>
    <submittedName>
        <fullName evidence="2">Uncharacterized protein</fullName>
    </submittedName>
</protein>
<feature type="transmembrane region" description="Helical" evidence="1">
    <location>
        <begin position="20"/>
        <end position="39"/>
    </location>
</feature>
<keyword evidence="3" id="KW-1185">Reference proteome</keyword>
<evidence type="ECO:0000313" key="3">
    <source>
        <dbReference type="Proteomes" id="UP001058098"/>
    </source>
</evidence>
<keyword evidence="1" id="KW-0812">Transmembrane</keyword>
<keyword evidence="1" id="KW-1133">Transmembrane helix</keyword>
<feature type="transmembrane region" description="Helical" evidence="1">
    <location>
        <begin position="131"/>
        <end position="152"/>
    </location>
</feature>
<dbReference type="Proteomes" id="UP001058098">
    <property type="component" value="Chromosome"/>
</dbReference>
<evidence type="ECO:0000256" key="1">
    <source>
        <dbReference type="SAM" id="Phobius"/>
    </source>
</evidence>
<accession>A0ABY5R4R2</accession>